<dbReference type="AlphaFoldDB" id="A0AAV5J245"/>
<sequence length="73" mass="7830">MFDKIVIIGETAWTSTAGAVFLDQDVGEVKVEDALDLEEGSGDFDESALVKWKCRELALEAATGSGSCNRLYG</sequence>
<name>A0AAV5J245_9ROSI</name>
<gene>
    <name evidence="1" type="ORF">SLEP1_g17524</name>
</gene>
<proteinExistence type="predicted"/>
<dbReference type="EMBL" id="BPVZ01000023">
    <property type="protein sequence ID" value="GKV05523.1"/>
    <property type="molecule type" value="Genomic_DNA"/>
</dbReference>
<evidence type="ECO:0000313" key="1">
    <source>
        <dbReference type="EMBL" id="GKV05523.1"/>
    </source>
</evidence>
<organism evidence="1 2">
    <name type="scientific">Rubroshorea leprosula</name>
    <dbReference type="NCBI Taxonomy" id="152421"/>
    <lineage>
        <taxon>Eukaryota</taxon>
        <taxon>Viridiplantae</taxon>
        <taxon>Streptophyta</taxon>
        <taxon>Embryophyta</taxon>
        <taxon>Tracheophyta</taxon>
        <taxon>Spermatophyta</taxon>
        <taxon>Magnoliopsida</taxon>
        <taxon>eudicotyledons</taxon>
        <taxon>Gunneridae</taxon>
        <taxon>Pentapetalae</taxon>
        <taxon>rosids</taxon>
        <taxon>malvids</taxon>
        <taxon>Malvales</taxon>
        <taxon>Dipterocarpaceae</taxon>
        <taxon>Rubroshorea</taxon>
    </lineage>
</organism>
<protein>
    <submittedName>
        <fullName evidence="1">Uncharacterized protein</fullName>
    </submittedName>
</protein>
<accession>A0AAV5J245</accession>
<comment type="caution">
    <text evidence="1">The sequence shown here is derived from an EMBL/GenBank/DDBJ whole genome shotgun (WGS) entry which is preliminary data.</text>
</comment>
<reference evidence="1 2" key="1">
    <citation type="journal article" date="2021" name="Commun. Biol.">
        <title>The genome of Shorea leprosula (Dipterocarpaceae) highlights the ecological relevance of drought in aseasonal tropical rainforests.</title>
        <authorList>
            <person name="Ng K.K.S."/>
            <person name="Kobayashi M.J."/>
            <person name="Fawcett J.A."/>
            <person name="Hatakeyama M."/>
            <person name="Paape T."/>
            <person name="Ng C.H."/>
            <person name="Ang C.C."/>
            <person name="Tnah L.H."/>
            <person name="Lee C.T."/>
            <person name="Nishiyama T."/>
            <person name="Sese J."/>
            <person name="O'Brien M.J."/>
            <person name="Copetti D."/>
            <person name="Mohd Noor M.I."/>
            <person name="Ong R.C."/>
            <person name="Putra M."/>
            <person name="Sireger I.Z."/>
            <person name="Indrioko S."/>
            <person name="Kosugi Y."/>
            <person name="Izuno A."/>
            <person name="Isagi Y."/>
            <person name="Lee S.L."/>
            <person name="Shimizu K.K."/>
        </authorList>
    </citation>
    <scope>NUCLEOTIDE SEQUENCE [LARGE SCALE GENOMIC DNA]</scope>
    <source>
        <strain evidence="1">214</strain>
    </source>
</reference>
<dbReference type="Proteomes" id="UP001054252">
    <property type="component" value="Unassembled WGS sequence"/>
</dbReference>
<keyword evidence="2" id="KW-1185">Reference proteome</keyword>
<evidence type="ECO:0000313" key="2">
    <source>
        <dbReference type="Proteomes" id="UP001054252"/>
    </source>
</evidence>